<organism evidence="9 10">
    <name type="scientific">Kosakonia oryzae</name>
    <dbReference type="NCBI Taxonomy" id="497725"/>
    <lineage>
        <taxon>Bacteria</taxon>
        <taxon>Pseudomonadati</taxon>
        <taxon>Pseudomonadota</taxon>
        <taxon>Gammaproteobacteria</taxon>
        <taxon>Enterobacterales</taxon>
        <taxon>Enterobacteriaceae</taxon>
        <taxon>Kosakonia</taxon>
    </lineage>
</organism>
<dbReference type="AlphaFoldDB" id="A0AA94KS15"/>
<dbReference type="InterPro" id="IPR013783">
    <property type="entry name" value="Ig-like_fold"/>
</dbReference>
<comment type="similarity">
    <text evidence="2 6">Belongs to the periplasmic pilus chaperone family.</text>
</comment>
<keyword evidence="5 6" id="KW-0143">Chaperone</keyword>
<dbReference type="PRINTS" id="PR00969">
    <property type="entry name" value="CHAPERONPILI"/>
</dbReference>
<protein>
    <submittedName>
        <fullName evidence="9">P pilus assembly protein, chaperone PapD</fullName>
    </submittedName>
</protein>
<dbReference type="SUPFAM" id="SSF49354">
    <property type="entry name" value="PapD-like"/>
    <property type="match status" value="1"/>
</dbReference>
<sequence length="235" mass="26601">MSRFFILLFVLFVPATLAGVMPAVTRVIYPPNAREKTLMLVNTNAWPVIVQTWADNGEGSPDNSAAPFVILPPVFRLAPGSTQGLRIIYNHDPLPTDRESVFWLNVYEVPPDSADLEKSYLKLAMNTQLKIFYRPQTLTLTPEEAIGKLTFRLYAEGENSWLEFNNPTPLGISFTTISVTGRSGQTKAYQQDDMMIKPFSQRRYLLERNVGSEAINVEAVWINDSGEILKHRFMK</sequence>
<evidence type="ECO:0000256" key="5">
    <source>
        <dbReference type="ARBA" id="ARBA00023186"/>
    </source>
</evidence>
<gene>
    <name evidence="9" type="ORF">SAMN05216286_4103</name>
</gene>
<dbReference type="EMBL" id="FOKO01000005">
    <property type="protein sequence ID" value="SFD05151.1"/>
    <property type="molecule type" value="Genomic_DNA"/>
</dbReference>
<dbReference type="PANTHER" id="PTHR30251">
    <property type="entry name" value="PILUS ASSEMBLY CHAPERONE"/>
    <property type="match status" value="1"/>
</dbReference>
<dbReference type="GO" id="GO:0071555">
    <property type="term" value="P:cell wall organization"/>
    <property type="evidence" value="ECO:0007669"/>
    <property type="project" value="InterPro"/>
</dbReference>
<evidence type="ECO:0000256" key="3">
    <source>
        <dbReference type="ARBA" id="ARBA00022729"/>
    </source>
</evidence>
<keyword evidence="4" id="KW-0574">Periplasm</keyword>
<evidence type="ECO:0000313" key="10">
    <source>
        <dbReference type="Proteomes" id="UP000182314"/>
    </source>
</evidence>
<evidence type="ECO:0000256" key="2">
    <source>
        <dbReference type="ARBA" id="ARBA00007399"/>
    </source>
</evidence>
<dbReference type="Pfam" id="PF02753">
    <property type="entry name" value="PapD_C"/>
    <property type="match status" value="1"/>
</dbReference>
<dbReference type="InterPro" id="IPR018046">
    <property type="entry name" value="Pili_assmbl_chaperone_CS"/>
</dbReference>
<dbReference type="InterPro" id="IPR001829">
    <property type="entry name" value="Pili_assmbl_chaperone_bac"/>
</dbReference>
<dbReference type="Pfam" id="PF00345">
    <property type="entry name" value="PapD_N"/>
    <property type="match status" value="1"/>
</dbReference>
<reference evidence="9 10" key="1">
    <citation type="submission" date="2016-10" db="EMBL/GenBank/DDBJ databases">
        <authorList>
            <person name="Varghese N."/>
            <person name="Submissions S."/>
        </authorList>
    </citation>
    <scope>NUCLEOTIDE SEQUENCE [LARGE SCALE GENOMIC DNA]</scope>
    <source>
        <strain evidence="9 10">CGMCC 1.7012</strain>
    </source>
</reference>
<dbReference type="RefSeq" id="WP_064568589.1">
    <property type="nucleotide sequence ID" value="NZ_CP014007.2"/>
</dbReference>
<evidence type="ECO:0000259" key="7">
    <source>
        <dbReference type="Pfam" id="PF00345"/>
    </source>
</evidence>
<dbReference type="InterPro" id="IPR050643">
    <property type="entry name" value="Periplasmic_pilus_chap"/>
</dbReference>
<dbReference type="InterPro" id="IPR008962">
    <property type="entry name" value="PapD-like_sf"/>
</dbReference>
<dbReference type="PANTHER" id="PTHR30251:SF7">
    <property type="entry name" value="FIMBRIAE CHAPARONE"/>
    <property type="match status" value="1"/>
</dbReference>
<dbReference type="PROSITE" id="PS00635">
    <property type="entry name" value="PILI_CHAPERONE"/>
    <property type="match status" value="1"/>
</dbReference>
<feature type="domain" description="Pili assembly chaperone N-terminal" evidence="7">
    <location>
        <begin position="19"/>
        <end position="138"/>
    </location>
</feature>
<dbReference type="InterPro" id="IPR036316">
    <property type="entry name" value="Pili_assmbl_chap_C_dom_sf"/>
</dbReference>
<dbReference type="Proteomes" id="UP000182314">
    <property type="component" value="Unassembled WGS sequence"/>
</dbReference>
<dbReference type="InterPro" id="IPR016148">
    <property type="entry name" value="Pili_assmbl_chaperone_C"/>
</dbReference>
<comment type="subcellular location">
    <subcellularLocation>
        <location evidence="1 6">Periplasm</location>
    </subcellularLocation>
</comment>
<feature type="domain" description="Pili assembly chaperone C-terminal" evidence="8">
    <location>
        <begin position="165"/>
        <end position="227"/>
    </location>
</feature>
<evidence type="ECO:0000256" key="4">
    <source>
        <dbReference type="ARBA" id="ARBA00022764"/>
    </source>
</evidence>
<evidence type="ECO:0000259" key="8">
    <source>
        <dbReference type="Pfam" id="PF02753"/>
    </source>
</evidence>
<proteinExistence type="inferred from homology"/>
<dbReference type="Gene3D" id="2.60.40.10">
    <property type="entry name" value="Immunoglobulins"/>
    <property type="match status" value="2"/>
</dbReference>
<evidence type="ECO:0000256" key="6">
    <source>
        <dbReference type="RuleBase" id="RU003918"/>
    </source>
</evidence>
<evidence type="ECO:0000256" key="1">
    <source>
        <dbReference type="ARBA" id="ARBA00004418"/>
    </source>
</evidence>
<keyword evidence="3" id="KW-0732">Signal</keyword>
<dbReference type="GO" id="GO:0030288">
    <property type="term" value="C:outer membrane-bounded periplasmic space"/>
    <property type="evidence" value="ECO:0007669"/>
    <property type="project" value="InterPro"/>
</dbReference>
<accession>A0AA94KS15</accession>
<dbReference type="SUPFAM" id="SSF49584">
    <property type="entry name" value="Periplasmic chaperone C-domain"/>
    <property type="match status" value="1"/>
</dbReference>
<comment type="caution">
    <text evidence="9">The sequence shown here is derived from an EMBL/GenBank/DDBJ whole genome shotgun (WGS) entry which is preliminary data.</text>
</comment>
<name>A0AA94KS15_9ENTR</name>
<dbReference type="KEGG" id="kor:AWR26_22080"/>
<dbReference type="InterPro" id="IPR016147">
    <property type="entry name" value="Pili_assmbl_chaperone_N"/>
</dbReference>
<evidence type="ECO:0000313" key="9">
    <source>
        <dbReference type="EMBL" id="SFD05151.1"/>
    </source>
</evidence>